<reference evidence="1 2" key="1">
    <citation type="journal article" date="2021" name="Elife">
        <title>Chloroplast acquisition without the gene transfer in kleptoplastic sea slugs, Plakobranchus ocellatus.</title>
        <authorList>
            <person name="Maeda T."/>
            <person name="Takahashi S."/>
            <person name="Yoshida T."/>
            <person name="Shimamura S."/>
            <person name="Takaki Y."/>
            <person name="Nagai Y."/>
            <person name="Toyoda A."/>
            <person name="Suzuki Y."/>
            <person name="Arimoto A."/>
            <person name="Ishii H."/>
            <person name="Satoh N."/>
            <person name="Nishiyama T."/>
            <person name="Hasebe M."/>
            <person name="Maruyama T."/>
            <person name="Minagawa J."/>
            <person name="Obokata J."/>
            <person name="Shigenobu S."/>
        </authorList>
    </citation>
    <scope>NUCLEOTIDE SEQUENCE [LARGE SCALE GENOMIC DNA]</scope>
</reference>
<organism evidence="1 2">
    <name type="scientific">Elysia marginata</name>
    <dbReference type="NCBI Taxonomy" id="1093978"/>
    <lineage>
        <taxon>Eukaryota</taxon>
        <taxon>Metazoa</taxon>
        <taxon>Spiralia</taxon>
        <taxon>Lophotrochozoa</taxon>
        <taxon>Mollusca</taxon>
        <taxon>Gastropoda</taxon>
        <taxon>Heterobranchia</taxon>
        <taxon>Euthyneura</taxon>
        <taxon>Panpulmonata</taxon>
        <taxon>Sacoglossa</taxon>
        <taxon>Placobranchoidea</taxon>
        <taxon>Plakobranchidae</taxon>
        <taxon>Elysia</taxon>
    </lineage>
</organism>
<accession>A0AAV4JCE4</accession>
<gene>
    <name evidence="1" type="ORF">ElyMa_006900600</name>
</gene>
<protein>
    <submittedName>
        <fullName evidence="1">Uncharacterized protein</fullName>
    </submittedName>
</protein>
<dbReference type="AlphaFoldDB" id="A0AAV4JCE4"/>
<dbReference type="EMBL" id="BMAT01013795">
    <property type="protein sequence ID" value="GFS20489.1"/>
    <property type="molecule type" value="Genomic_DNA"/>
</dbReference>
<sequence length="96" mass="11036">MLPRIDTFKAAIFTKRLVVFKETFAELGCGSRDFAVVWHEAIAGRQDEDIASTFYAFLHKVRDTKKIVFWLDNCGAQNKNMCLFTMFAYAVNSKET</sequence>
<evidence type="ECO:0000313" key="2">
    <source>
        <dbReference type="Proteomes" id="UP000762676"/>
    </source>
</evidence>
<keyword evidence="2" id="KW-1185">Reference proteome</keyword>
<evidence type="ECO:0000313" key="1">
    <source>
        <dbReference type="EMBL" id="GFS20489.1"/>
    </source>
</evidence>
<comment type="caution">
    <text evidence="1">The sequence shown here is derived from an EMBL/GenBank/DDBJ whole genome shotgun (WGS) entry which is preliminary data.</text>
</comment>
<dbReference type="Proteomes" id="UP000762676">
    <property type="component" value="Unassembled WGS sequence"/>
</dbReference>
<name>A0AAV4JCE4_9GAST</name>
<proteinExistence type="predicted"/>